<sequence>MNRVKKVYDTLDTFNGRDVLQAWRREGNRWLDQVRNSTYQFPELERSNYESPKASVSNEQIDLENPVICTKLSWSQDGASLVAIFNDYGVRQYLLPEEEGTGLVPFKRFFRTQSIVDCCIHPAYSLFNDTDAYNVMLASSRDLPIQLLSLSPHAQEHRPLFSYSVVNTENERFETMYSLGFSHYSGFLAGSSRNKVVAYDLNYKNPIWSSDGYGKRLQGTSARRAIISCFDSLSDSEAAVRYAGTYRCDIYGIDLRKKELDLLANKQTLGLEEDSAGVVELLFSINKHYLYVIKRNSKTIDVLDARTSFAKINELALPFRIGSQKIVATLDLVNGLLVGTHEGKILRWASDMIEFGGLLPRAFESLARDSEVSEIFDTDYSGSRINILASSPSNPRIVAGSYSPDKFEADHTAKSGLFVVDL</sequence>
<gene>
    <name evidence="3" type="ORF">LAQU0_S05e04500g</name>
</gene>
<accession>A0A0N7MLI7</accession>
<evidence type="ECO:0000256" key="1">
    <source>
        <dbReference type="ARBA" id="ARBA00022664"/>
    </source>
</evidence>
<evidence type="ECO:0000313" key="3">
    <source>
        <dbReference type="EMBL" id="CUS22399.1"/>
    </source>
</evidence>
<dbReference type="PANTHER" id="PTHR13211:SF0">
    <property type="entry name" value="TELOMERASE CAJAL BODY PROTEIN 1"/>
    <property type="match status" value="1"/>
</dbReference>
<dbReference type="InterPro" id="IPR051150">
    <property type="entry name" value="SWT21/TCAB1_mRNA_Telomere"/>
</dbReference>
<dbReference type="InterPro" id="IPR011047">
    <property type="entry name" value="Quinoprotein_ADH-like_sf"/>
</dbReference>
<evidence type="ECO:0000313" key="4">
    <source>
        <dbReference type="Proteomes" id="UP000236544"/>
    </source>
</evidence>
<dbReference type="GO" id="GO:0006397">
    <property type="term" value="P:mRNA processing"/>
    <property type="evidence" value="ECO:0007669"/>
    <property type="project" value="UniProtKB-KW"/>
</dbReference>
<organism evidence="3 4">
    <name type="scientific">Lachancea quebecensis</name>
    <dbReference type="NCBI Taxonomy" id="1654605"/>
    <lineage>
        <taxon>Eukaryota</taxon>
        <taxon>Fungi</taxon>
        <taxon>Dikarya</taxon>
        <taxon>Ascomycota</taxon>
        <taxon>Saccharomycotina</taxon>
        <taxon>Saccharomycetes</taxon>
        <taxon>Saccharomycetales</taxon>
        <taxon>Saccharomycetaceae</taxon>
        <taxon>Lachancea</taxon>
    </lineage>
</organism>
<dbReference type="EMBL" id="LN890537">
    <property type="protein sequence ID" value="CUS22399.1"/>
    <property type="molecule type" value="Genomic_DNA"/>
</dbReference>
<protein>
    <submittedName>
        <fullName evidence="3">LAQU0S05e04500g1_1</fullName>
    </submittedName>
</protein>
<name>A0A0N7MLI7_9SACH</name>
<dbReference type="OrthoDB" id="239865at2759"/>
<dbReference type="SUPFAM" id="SSF50998">
    <property type="entry name" value="Quinoprotein alcohol dehydrogenase-like"/>
    <property type="match status" value="1"/>
</dbReference>
<dbReference type="PANTHER" id="PTHR13211">
    <property type="entry name" value="TELOMERASE CAJAL BODY PROTEIN 1"/>
    <property type="match status" value="1"/>
</dbReference>
<keyword evidence="4" id="KW-1185">Reference proteome</keyword>
<evidence type="ECO:0000256" key="2">
    <source>
        <dbReference type="ARBA" id="ARBA00023187"/>
    </source>
</evidence>
<dbReference type="GO" id="GO:0008380">
    <property type="term" value="P:RNA splicing"/>
    <property type="evidence" value="ECO:0007669"/>
    <property type="project" value="UniProtKB-KW"/>
</dbReference>
<proteinExistence type="predicted"/>
<dbReference type="AlphaFoldDB" id="A0A0N7MLI7"/>
<reference evidence="4" key="1">
    <citation type="submission" date="2015-10" db="EMBL/GenBank/DDBJ databases">
        <authorList>
            <person name="Devillers H."/>
        </authorList>
    </citation>
    <scope>NUCLEOTIDE SEQUENCE [LARGE SCALE GENOMIC DNA]</scope>
</reference>
<dbReference type="Proteomes" id="UP000236544">
    <property type="component" value="Unassembled WGS sequence"/>
</dbReference>
<keyword evidence="2" id="KW-0508">mRNA splicing</keyword>
<keyword evidence="1" id="KW-0507">mRNA processing</keyword>